<evidence type="ECO:0000313" key="2">
    <source>
        <dbReference type="EMBL" id="CBI00130.1"/>
    </source>
</evidence>
<organism evidence="2">
    <name type="scientific">mine drainage metagenome</name>
    <dbReference type="NCBI Taxonomy" id="410659"/>
    <lineage>
        <taxon>unclassified sequences</taxon>
        <taxon>metagenomes</taxon>
        <taxon>ecological metagenomes</taxon>
    </lineage>
</organism>
<sequence>MENKKQLLKAGTPIHVSITGRTMDKATLIPKEALQTAPDGSYFVMLVDAKNTAQKHSVDIGIVSENQAQVLSGLKANDMVISSGSYALDPGTPIKISAEKAGYDSADGEKQ</sequence>
<dbReference type="AlphaFoldDB" id="E6PYX1"/>
<reference evidence="2" key="1">
    <citation type="submission" date="2009-10" db="EMBL/GenBank/DDBJ databases">
        <title>Diversity of trophic interactions inside an arsenic-rich microbial ecosystem.</title>
        <authorList>
            <person name="Bertin P.N."/>
            <person name="Heinrich-Salmeron A."/>
            <person name="Pelletier E."/>
            <person name="Goulhen-Chollet F."/>
            <person name="Arsene-Ploetze F."/>
            <person name="Gallien S."/>
            <person name="Calteau A."/>
            <person name="Vallenet D."/>
            <person name="Casiot C."/>
            <person name="Chane-Woon-Ming B."/>
            <person name="Giloteaux L."/>
            <person name="Barakat M."/>
            <person name="Bonnefoy V."/>
            <person name="Bruneel O."/>
            <person name="Chandler M."/>
            <person name="Cleiss J."/>
            <person name="Duran R."/>
            <person name="Elbaz-Poulichet F."/>
            <person name="Fonknechten N."/>
            <person name="Lauga B."/>
            <person name="Mornico D."/>
            <person name="Ortet P."/>
            <person name="Schaeffer C."/>
            <person name="Siguier P."/>
            <person name="Alexander Thil Smith A."/>
            <person name="Van Dorsselaer A."/>
            <person name="Weissenbach J."/>
            <person name="Medigue C."/>
            <person name="Le Paslier D."/>
        </authorList>
    </citation>
    <scope>NUCLEOTIDE SEQUENCE</scope>
</reference>
<proteinExistence type="predicted"/>
<protein>
    <submittedName>
        <fullName evidence="2">Secretion protein HlyD</fullName>
    </submittedName>
</protein>
<evidence type="ECO:0000259" key="1">
    <source>
        <dbReference type="Pfam" id="PF25967"/>
    </source>
</evidence>
<dbReference type="EMBL" id="CABN01000095">
    <property type="protein sequence ID" value="CBI00130.1"/>
    <property type="molecule type" value="Genomic_DNA"/>
</dbReference>
<dbReference type="GO" id="GO:0015562">
    <property type="term" value="F:efflux transmembrane transporter activity"/>
    <property type="evidence" value="ECO:0007669"/>
    <property type="project" value="TreeGrafter"/>
</dbReference>
<dbReference type="InterPro" id="IPR058627">
    <property type="entry name" value="MdtA-like_C"/>
</dbReference>
<gene>
    <name evidence="2" type="ORF">CARN3_1122</name>
</gene>
<accession>E6PYX1</accession>
<dbReference type="GO" id="GO:1990281">
    <property type="term" value="C:efflux pump complex"/>
    <property type="evidence" value="ECO:0007669"/>
    <property type="project" value="TreeGrafter"/>
</dbReference>
<dbReference type="PANTHER" id="PTHR30469">
    <property type="entry name" value="MULTIDRUG RESISTANCE PROTEIN MDTA"/>
    <property type="match status" value="1"/>
</dbReference>
<name>E6PYX1_9ZZZZ</name>
<feature type="domain" description="Multidrug resistance protein MdtA-like C-terminal permuted SH3" evidence="1">
    <location>
        <begin position="26"/>
        <end position="84"/>
    </location>
</feature>
<comment type="caution">
    <text evidence="2">The sequence shown here is derived from an EMBL/GenBank/DDBJ whole genome shotgun (WGS) entry which is preliminary data.</text>
</comment>
<dbReference type="Pfam" id="PF25967">
    <property type="entry name" value="RND-MFP_C"/>
    <property type="match status" value="1"/>
</dbReference>
<dbReference type="Gene3D" id="2.40.420.20">
    <property type="match status" value="1"/>
</dbReference>